<evidence type="ECO:0000256" key="2">
    <source>
        <dbReference type="ARBA" id="ARBA00005417"/>
    </source>
</evidence>
<protein>
    <submittedName>
        <fullName evidence="8">Putative ABC transporter ATP-binding protein</fullName>
    </submittedName>
</protein>
<dbReference type="InterPro" id="IPR003439">
    <property type="entry name" value="ABC_transporter-like_ATP-bd"/>
</dbReference>
<keyword evidence="3" id="KW-0813">Transport</keyword>
<keyword evidence="4" id="KW-0547">Nucleotide-binding</keyword>
<keyword evidence="6" id="KW-0046">Antibiotic resistance</keyword>
<dbReference type="SMART" id="SM00382">
    <property type="entry name" value="AAA"/>
    <property type="match status" value="1"/>
</dbReference>
<dbReference type="PANTHER" id="PTHR42711:SF5">
    <property type="entry name" value="ABC TRANSPORTER ATP-BINDING PROTEIN NATA"/>
    <property type="match status" value="1"/>
</dbReference>
<evidence type="ECO:0000256" key="4">
    <source>
        <dbReference type="ARBA" id="ARBA00022741"/>
    </source>
</evidence>
<dbReference type="InterPro" id="IPR050763">
    <property type="entry name" value="ABC_transporter_ATP-binding"/>
</dbReference>
<keyword evidence="9" id="KW-1185">Reference proteome</keyword>
<dbReference type="InterPro" id="IPR027417">
    <property type="entry name" value="P-loop_NTPase"/>
</dbReference>
<dbReference type="PROSITE" id="PS00211">
    <property type="entry name" value="ABC_TRANSPORTER_1"/>
    <property type="match status" value="1"/>
</dbReference>
<dbReference type="STRING" id="1108045.GORHZ_053_00280"/>
<keyword evidence="5 8" id="KW-0067">ATP-binding</keyword>
<sequence length="308" mass="33407">MTAISISGLTKTFGHVKALDNLDLTVEEGEVHGFLGPNGSGKTTTIRILLGLLRADSGTISVLGSDPWRDAVALHGRLAYVPGDVNLWPGITGGEVIDLMGRLRGDSDRRRRDDLLERFDLDPRKKARTYSKGNRQKVALIAALASDAELLLLDEPTAGLDPLMEAEFQRCIAEVREQGRTVLLSSHILAQVEVLCDRVSIIRLGTTVESGTLAELRHLSRLAITAETHEQPVGIDRLPGVHDVVRHGNQIRFDVDAVDLDTVMRELAALGLRNLASSPPTLEDIFLRHYDDSVSPVPGDASTPGGAR</sequence>
<dbReference type="GO" id="GO:0005886">
    <property type="term" value="C:plasma membrane"/>
    <property type="evidence" value="ECO:0007669"/>
    <property type="project" value="UniProtKB-SubCell"/>
</dbReference>
<comment type="subcellular location">
    <subcellularLocation>
        <location evidence="1">Cell membrane</location>
        <topology evidence="1">Peripheral membrane protein</topology>
    </subcellularLocation>
</comment>
<dbReference type="GO" id="GO:0005524">
    <property type="term" value="F:ATP binding"/>
    <property type="evidence" value="ECO:0007669"/>
    <property type="project" value="UniProtKB-KW"/>
</dbReference>
<dbReference type="eggNOG" id="COG1131">
    <property type="taxonomic scope" value="Bacteria"/>
</dbReference>
<evidence type="ECO:0000313" key="8">
    <source>
        <dbReference type="EMBL" id="GAB89175.1"/>
    </source>
</evidence>
<dbReference type="EMBL" id="BAHC01000053">
    <property type="protein sequence ID" value="GAB89175.1"/>
    <property type="molecule type" value="Genomic_DNA"/>
</dbReference>
<dbReference type="Gene3D" id="3.40.50.300">
    <property type="entry name" value="P-loop containing nucleotide triphosphate hydrolases"/>
    <property type="match status" value="1"/>
</dbReference>
<evidence type="ECO:0000256" key="6">
    <source>
        <dbReference type="ARBA" id="ARBA00023251"/>
    </source>
</evidence>
<evidence type="ECO:0000259" key="7">
    <source>
        <dbReference type="PROSITE" id="PS50893"/>
    </source>
</evidence>
<dbReference type="Pfam" id="PF13732">
    <property type="entry name" value="DrrA1-3_C"/>
    <property type="match status" value="1"/>
</dbReference>
<accession>K6VQI3</accession>
<reference evidence="8 9" key="1">
    <citation type="submission" date="2012-08" db="EMBL/GenBank/DDBJ databases">
        <title>Whole genome shotgun sequence of Gordonia rhizosphera NBRC 16068.</title>
        <authorList>
            <person name="Takarada H."/>
            <person name="Isaki S."/>
            <person name="Hosoyama A."/>
            <person name="Tsuchikane K."/>
            <person name="Katsumata H."/>
            <person name="Baba S."/>
            <person name="Ohji S."/>
            <person name="Yamazaki S."/>
            <person name="Fujita N."/>
        </authorList>
    </citation>
    <scope>NUCLEOTIDE SEQUENCE [LARGE SCALE GENOMIC DNA]</scope>
    <source>
        <strain evidence="8 9">NBRC 16068</strain>
    </source>
</reference>
<name>K6VQI3_9ACTN</name>
<dbReference type="Pfam" id="PF00005">
    <property type="entry name" value="ABC_tran"/>
    <property type="match status" value="1"/>
</dbReference>
<dbReference type="CDD" id="cd03230">
    <property type="entry name" value="ABC_DR_subfamily_A"/>
    <property type="match status" value="1"/>
</dbReference>
<dbReference type="PANTHER" id="PTHR42711">
    <property type="entry name" value="ABC TRANSPORTER ATP-BINDING PROTEIN"/>
    <property type="match status" value="1"/>
</dbReference>
<proteinExistence type="inferred from homology"/>
<dbReference type="GO" id="GO:0016887">
    <property type="term" value="F:ATP hydrolysis activity"/>
    <property type="evidence" value="ECO:0007669"/>
    <property type="project" value="InterPro"/>
</dbReference>
<dbReference type="InterPro" id="IPR003593">
    <property type="entry name" value="AAA+_ATPase"/>
</dbReference>
<dbReference type="InterPro" id="IPR017871">
    <property type="entry name" value="ABC_transporter-like_CS"/>
</dbReference>
<gene>
    <name evidence="8" type="ORF">GORHZ_053_00280</name>
</gene>
<evidence type="ECO:0000256" key="3">
    <source>
        <dbReference type="ARBA" id="ARBA00022448"/>
    </source>
</evidence>
<dbReference type="AlphaFoldDB" id="K6VQI3"/>
<comment type="caution">
    <text evidence="8">The sequence shown here is derived from an EMBL/GenBank/DDBJ whole genome shotgun (WGS) entry which is preliminary data.</text>
</comment>
<dbReference type="PROSITE" id="PS50893">
    <property type="entry name" value="ABC_TRANSPORTER_2"/>
    <property type="match status" value="1"/>
</dbReference>
<dbReference type="SUPFAM" id="SSF52540">
    <property type="entry name" value="P-loop containing nucleoside triphosphate hydrolases"/>
    <property type="match status" value="1"/>
</dbReference>
<organism evidence="8 9">
    <name type="scientific">Gordonia rhizosphera NBRC 16068</name>
    <dbReference type="NCBI Taxonomy" id="1108045"/>
    <lineage>
        <taxon>Bacteria</taxon>
        <taxon>Bacillati</taxon>
        <taxon>Actinomycetota</taxon>
        <taxon>Actinomycetes</taxon>
        <taxon>Mycobacteriales</taxon>
        <taxon>Gordoniaceae</taxon>
        <taxon>Gordonia</taxon>
    </lineage>
</organism>
<dbReference type="RefSeq" id="WP_006331118.1">
    <property type="nucleotide sequence ID" value="NZ_BAHC01000053.1"/>
</dbReference>
<evidence type="ECO:0000256" key="1">
    <source>
        <dbReference type="ARBA" id="ARBA00004202"/>
    </source>
</evidence>
<comment type="similarity">
    <text evidence="2">Belongs to the ABC transporter superfamily.</text>
</comment>
<feature type="domain" description="ABC transporter" evidence="7">
    <location>
        <begin position="4"/>
        <end position="229"/>
    </location>
</feature>
<dbReference type="Proteomes" id="UP000008363">
    <property type="component" value="Unassembled WGS sequence"/>
</dbReference>
<dbReference type="OrthoDB" id="9804819at2"/>
<dbReference type="InterPro" id="IPR025302">
    <property type="entry name" value="DrrA1/2-like_C"/>
</dbReference>
<evidence type="ECO:0000313" key="9">
    <source>
        <dbReference type="Proteomes" id="UP000008363"/>
    </source>
</evidence>
<dbReference type="GO" id="GO:0046677">
    <property type="term" value="P:response to antibiotic"/>
    <property type="evidence" value="ECO:0007669"/>
    <property type="project" value="UniProtKB-KW"/>
</dbReference>
<evidence type="ECO:0000256" key="5">
    <source>
        <dbReference type="ARBA" id="ARBA00022840"/>
    </source>
</evidence>